<name>A0A9P9EM70_9HYPO</name>
<feature type="region of interest" description="Disordered" evidence="1">
    <location>
        <begin position="79"/>
        <end position="118"/>
    </location>
</feature>
<dbReference type="InterPro" id="IPR054586">
    <property type="entry name" value="MACPF_1_fungal"/>
</dbReference>
<dbReference type="OrthoDB" id="2562973at2759"/>
<organism evidence="3 4">
    <name type="scientific">Dactylonectria estremocensis</name>
    <dbReference type="NCBI Taxonomy" id="1079267"/>
    <lineage>
        <taxon>Eukaryota</taxon>
        <taxon>Fungi</taxon>
        <taxon>Dikarya</taxon>
        <taxon>Ascomycota</taxon>
        <taxon>Pezizomycotina</taxon>
        <taxon>Sordariomycetes</taxon>
        <taxon>Hypocreomycetidae</taxon>
        <taxon>Hypocreales</taxon>
        <taxon>Nectriaceae</taxon>
        <taxon>Dactylonectria</taxon>
    </lineage>
</organism>
<feature type="domain" description="MACPF-like" evidence="2">
    <location>
        <begin position="361"/>
        <end position="534"/>
    </location>
</feature>
<proteinExistence type="predicted"/>
<evidence type="ECO:0000313" key="3">
    <source>
        <dbReference type="EMBL" id="KAH7140033.1"/>
    </source>
</evidence>
<reference evidence="3" key="1">
    <citation type="journal article" date="2021" name="Nat. Commun.">
        <title>Genetic determinants of endophytism in the Arabidopsis root mycobiome.</title>
        <authorList>
            <person name="Mesny F."/>
            <person name="Miyauchi S."/>
            <person name="Thiergart T."/>
            <person name="Pickel B."/>
            <person name="Atanasova L."/>
            <person name="Karlsson M."/>
            <person name="Huettel B."/>
            <person name="Barry K.W."/>
            <person name="Haridas S."/>
            <person name="Chen C."/>
            <person name="Bauer D."/>
            <person name="Andreopoulos W."/>
            <person name="Pangilinan J."/>
            <person name="LaButti K."/>
            <person name="Riley R."/>
            <person name="Lipzen A."/>
            <person name="Clum A."/>
            <person name="Drula E."/>
            <person name="Henrissat B."/>
            <person name="Kohler A."/>
            <person name="Grigoriev I.V."/>
            <person name="Martin F.M."/>
            <person name="Hacquard S."/>
        </authorList>
    </citation>
    <scope>NUCLEOTIDE SEQUENCE</scope>
    <source>
        <strain evidence="3">MPI-CAGE-AT-0021</strain>
    </source>
</reference>
<protein>
    <recommendedName>
        <fullName evidence="2">MACPF-like domain-containing protein</fullName>
    </recommendedName>
</protein>
<accession>A0A9P9EM70</accession>
<dbReference type="AlphaFoldDB" id="A0A9P9EM70"/>
<feature type="compositionally biased region" description="Basic and acidic residues" evidence="1">
    <location>
        <begin position="101"/>
        <end position="110"/>
    </location>
</feature>
<comment type="caution">
    <text evidence="3">The sequence shown here is derived from an EMBL/GenBank/DDBJ whole genome shotgun (WGS) entry which is preliminary data.</text>
</comment>
<keyword evidence="4" id="KW-1185">Reference proteome</keyword>
<evidence type="ECO:0000313" key="4">
    <source>
        <dbReference type="Proteomes" id="UP000717696"/>
    </source>
</evidence>
<feature type="compositionally biased region" description="Basic and acidic residues" evidence="1">
    <location>
        <begin position="79"/>
        <end position="92"/>
    </location>
</feature>
<evidence type="ECO:0000259" key="2">
    <source>
        <dbReference type="Pfam" id="PF22693"/>
    </source>
</evidence>
<evidence type="ECO:0000256" key="1">
    <source>
        <dbReference type="SAM" id="MobiDB-lite"/>
    </source>
</evidence>
<dbReference type="Pfam" id="PF22693">
    <property type="entry name" value="MACPF_1"/>
    <property type="match status" value="1"/>
</dbReference>
<dbReference type="Proteomes" id="UP000717696">
    <property type="component" value="Unassembled WGS sequence"/>
</dbReference>
<feature type="region of interest" description="Disordered" evidence="1">
    <location>
        <begin position="243"/>
        <end position="293"/>
    </location>
</feature>
<sequence length="637" mass="69100">MATSTWSEFHIAILSNDSTLFPSFPSKQLSGGDADKILLADIRKYAAASQKLRFTADGKTILNDDTSLSYYMSLRGDKSDGLNKEQDKERASGDTGAKPAAPKDGEKKSDASNIDAQQKPAIKTVQVDLILNSASGSGGDGKTSNAPVDLAKIQGGIDKMIENLKSDGAVKLGDLTKLSGSLGALKIDSMNFAAAAGTVTYPEPLDLTELQWDAVFRNNRALHGWFYKDNMLVKARKKAFQLKPSSDAELSRPQPSAETKTESLQEKTNSGDGAKDTSTQKTSGKEGTPTTRIGPVLPVPPFYVWDDASVEVTEMTSALEKTMADQGFSSTAVKAAGGGGAMGAQASASLAIETEHSTADKKLKAEEVKSIHVAYKFPRAAVEVDAYCLQLTEECKRQALACRNRADVDRWQREYGSVFATQFTLGGELTSSRLFRSTDEAELLAVKDSLKIAAGLSISTPYVSAGASYGSSNSNEKTEGEKKAQQSMRLAWQARGGDTLLCSNPPLWTNTVRDYRLWRITNQEGMVKMIDLVKSIHLKAGNFLENPETASKKASTTDSVWGLLSTALKDPQKYPVADKIKEFYESNGFSLDEFNASLDQDGEDLRLNEKVSWPKLDGEQKVYVGLLCYNKKLILQD</sequence>
<gene>
    <name evidence="3" type="ORF">B0J13DRAFT_639301</name>
</gene>
<dbReference type="EMBL" id="JAGMUU010000014">
    <property type="protein sequence ID" value="KAH7140033.1"/>
    <property type="molecule type" value="Genomic_DNA"/>
</dbReference>
<feature type="compositionally biased region" description="Polar residues" evidence="1">
    <location>
        <begin position="266"/>
        <end position="282"/>
    </location>
</feature>